<dbReference type="AlphaFoldDB" id="A0A9W6GPB8"/>
<evidence type="ECO:0000313" key="2">
    <source>
        <dbReference type="EMBL" id="GLI58192.1"/>
    </source>
</evidence>
<dbReference type="Proteomes" id="UP001144471">
    <property type="component" value="Unassembled WGS sequence"/>
</dbReference>
<organism evidence="2 3">
    <name type="scientific">Propionigenium maris DSM 9537</name>
    <dbReference type="NCBI Taxonomy" id="1123000"/>
    <lineage>
        <taxon>Bacteria</taxon>
        <taxon>Fusobacteriati</taxon>
        <taxon>Fusobacteriota</taxon>
        <taxon>Fusobacteriia</taxon>
        <taxon>Fusobacteriales</taxon>
        <taxon>Fusobacteriaceae</taxon>
        <taxon>Propionigenium</taxon>
    </lineage>
</organism>
<accession>A0A9W6GPB8</accession>
<reference evidence="2" key="1">
    <citation type="submission" date="2022-12" db="EMBL/GenBank/DDBJ databases">
        <title>Reference genome sequencing for broad-spectrum identification of bacterial and archaeal isolates by mass spectrometry.</title>
        <authorList>
            <person name="Sekiguchi Y."/>
            <person name="Tourlousse D.M."/>
        </authorList>
    </citation>
    <scope>NUCLEOTIDE SEQUENCE</scope>
    <source>
        <strain evidence="2">10succ1</strain>
    </source>
</reference>
<dbReference type="RefSeq" id="WP_281837873.1">
    <property type="nucleotide sequence ID" value="NZ_BSDY01000038.1"/>
</dbReference>
<comment type="caution">
    <text evidence="2">The sequence shown here is derived from an EMBL/GenBank/DDBJ whole genome shotgun (WGS) entry which is preliminary data.</text>
</comment>
<evidence type="ECO:0000259" key="1">
    <source>
        <dbReference type="Pfam" id="PF14213"/>
    </source>
</evidence>
<dbReference type="EMBL" id="BSDY01000038">
    <property type="protein sequence ID" value="GLI58192.1"/>
    <property type="molecule type" value="Genomic_DNA"/>
</dbReference>
<dbReference type="InterPro" id="IPR025474">
    <property type="entry name" value="DUF4325"/>
</dbReference>
<gene>
    <name evidence="2" type="ORF">PM10SUCC1_37060</name>
</gene>
<proteinExistence type="predicted"/>
<feature type="domain" description="DUF4325" evidence="1">
    <location>
        <begin position="12"/>
        <end position="72"/>
    </location>
</feature>
<dbReference type="Pfam" id="PF14213">
    <property type="entry name" value="DUF4325"/>
    <property type="match status" value="1"/>
</dbReference>
<sequence length="87" mass="10113">MIIKISNFIEGDAKVLFEKLDVNILKGKKLTLDFHSVESLPYDFLEESIGKLLEKNSFDDIRYQLNFKNVDVGIKEMLGKIVKDKYE</sequence>
<name>A0A9W6GPB8_9FUSO</name>
<keyword evidence="3" id="KW-1185">Reference proteome</keyword>
<evidence type="ECO:0000313" key="3">
    <source>
        <dbReference type="Proteomes" id="UP001144471"/>
    </source>
</evidence>
<protein>
    <recommendedName>
        <fullName evidence="1">DUF4325 domain-containing protein</fullName>
    </recommendedName>
</protein>